<comment type="caution">
    <text evidence="2">The sequence shown here is derived from an EMBL/GenBank/DDBJ whole genome shotgun (WGS) entry which is preliminary data.</text>
</comment>
<keyword evidence="3" id="KW-1185">Reference proteome</keyword>
<proteinExistence type="predicted"/>
<sequence length="374" mass="40167">MDGPGARQRPPRAALEGRRLREATSSALSGPRDRGLAEGGAPAAPWPGWSSGVCWDEARPVAGPEADARPSSRATEPGQPAGPLARREVLSPARRPSDQAKRRRLLQAQLHAAASDAQGPGWNADSERVAGPSSPYCPSTLSLFLCSVVVARNADPGVVAEALQVQTAMVVFVQYDGGMDSGLCREMDQRIEAISHSSGKDFAMQSLGRGVVLWRASFIETVAPVVDVVYSQDVRIMCGVMDCGGQQLAELCRSCGAAGSEAFGVPFSDPGNDPPTFVVHPNYIIFMGPAGNFLPQQKGGMDLPDWLRSSEHCLGASVRPADCAPQWRDEENIQHYKREREIRGLAPVPSLGRLNTKPTTGASYKKFWREGMHL</sequence>
<evidence type="ECO:0000256" key="1">
    <source>
        <dbReference type="SAM" id="MobiDB-lite"/>
    </source>
</evidence>
<feature type="compositionally biased region" description="Basic and acidic residues" evidence="1">
    <location>
        <begin position="85"/>
        <end position="100"/>
    </location>
</feature>
<name>A0ABN9SM94_9DINO</name>
<protein>
    <submittedName>
        <fullName evidence="2">Uncharacterized protein</fullName>
    </submittedName>
</protein>
<organism evidence="2 3">
    <name type="scientific">Prorocentrum cordatum</name>
    <dbReference type="NCBI Taxonomy" id="2364126"/>
    <lineage>
        <taxon>Eukaryota</taxon>
        <taxon>Sar</taxon>
        <taxon>Alveolata</taxon>
        <taxon>Dinophyceae</taxon>
        <taxon>Prorocentrales</taxon>
        <taxon>Prorocentraceae</taxon>
        <taxon>Prorocentrum</taxon>
    </lineage>
</organism>
<feature type="compositionally biased region" description="Low complexity" evidence="1">
    <location>
        <begin position="39"/>
        <end position="52"/>
    </location>
</feature>
<accession>A0ABN9SM94</accession>
<dbReference type="EMBL" id="CAUYUJ010011903">
    <property type="protein sequence ID" value="CAK0832856.1"/>
    <property type="molecule type" value="Genomic_DNA"/>
</dbReference>
<gene>
    <name evidence="2" type="ORF">PCOR1329_LOCUS30734</name>
</gene>
<evidence type="ECO:0000313" key="2">
    <source>
        <dbReference type="EMBL" id="CAK0832856.1"/>
    </source>
</evidence>
<reference evidence="2" key="1">
    <citation type="submission" date="2023-10" db="EMBL/GenBank/DDBJ databases">
        <authorList>
            <person name="Chen Y."/>
            <person name="Shah S."/>
            <person name="Dougan E. K."/>
            <person name="Thang M."/>
            <person name="Chan C."/>
        </authorList>
    </citation>
    <scope>NUCLEOTIDE SEQUENCE [LARGE SCALE GENOMIC DNA]</scope>
</reference>
<dbReference type="Proteomes" id="UP001189429">
    <property type="component" value="Unassembled WGS sequence"/>
</dbReference>
<evidence type="ECO:0000313" key="3">
    <source>
        <dbReference type="Proteomes" id="UP001189429"/>
    </source>
</evidence>
<feature type="region of interest" description="Disordered" evidence="1">
    <location>
        <begin position="1"/>
        <end position="131"/>
    </location>
</feature>
<feature type="non-terminal residue" evidence="2">
    <location>
        <position position="374"/>
    </location>
</feature>